<feature type="domain" description="HTH araC/xylS-type" evidence="4">
    <location>
        <begin position="160"/>
        <end position="260"/>
    </location>
</feature>
<evidence type="ECO:0000256" key="3">
    <source>
        <dbReference type="ARBA" id="ARBA00023163"/>
    </source>
</evidence>
<dbReference type="EMBL" id="JAVRHY010000004">
    <property type="protein sequence ID" value="MDT0618006.1"/>
    <property type="molecule type" value="Genomic_DNA"/>
</dbReference>
<accession>A0ABU3B6D5</accession>
<evidence type="ECO:0000256" key="2">
    <source>
        <dbReference type="ARBA" id="ARBA00023125"/>
    </source>
</evidence>
<dbReference type="PROSITE" id="PS01124">
    <property type="entry name" value="HTH_ARAC_FAMILY_2"/>
    <property type="match status" value="1"/>
</dbReference>
<proteinExistence type="predicted"/>
<comment type="caution">
    <text evidence="5">The sequence shown here is derived from an EMBL/GenBank/DDBJ whole genome shotgun (WGS) entry which is preliminary data.</text>
</comment>
<dbReference type="SUPFAM" id="SSF46689">
    <property type="entry name" value="Homeodomain-like"/>
    <property type="match status" value="1"/>
</dbReference>
<dbReference type="Proteomes" id="UP001259982">
    <property type="component" value="Unassembled WGS sequence"/>
</dbReference>
<sequence length="268" mass="29311">MTECGRLYESAASVRGLGPFWHLDQTRTLFVGPLQHNGLHQHGAPVYLAGLYGAFELRLAGMGWRRCRGAVIPAGCQHELRVHGQPIAVFYVEPGVDGIGSLTTLLGDVREIDGALIGRPHGRNLLRELWEDRRGPQWTGEALDDLLTFARPRVRRQPDARVARIMADPGHQTGTPVPAAQLAASVGLSASRLQHLFTREAGVPLRRYRAWRRMRAAIDAITGGDNFTTAAHGAGFSDQAHFNHDFRRTFGAPPSVSLARLRPGIGDA</sequence>
<dbReference type="Pfam" id="PF12833">
    <property type="entry name" value="HTH_18"/>
    <property type="match status" value="1"/>
</dbReference>
<evidence type="ECO:0000313" key="5">
    <source>
        <dbReference type="EMBL" id="MDT0618006.1"/>
    </source>
</evidence>
<protein>
    <submittedName>
        <fullName evidence="5">Helix-turn-helix domain-containing protein</fullName>
    </submittedName>
</protein>
<evidence type="ECO:0000256" key="1">
    <source>
        <dbReference type="ARBA" id="ARBA00023015"/>
    </source>
</evidence>
<dbReference type="Gene3D" id="1.10.10.60">
    <property type="entry name" value="Homeodomain-like"/>
    <property type="match status" value="1"/>
</dbReference>
<dbReference type="InterPro" id="IPR018060">
    <property type="entry name" value="HTH_AraC"/>
</dbReference>
<organism evidence="5 6">
    <name type="scientific">Spectribacter acetivorans</name>
    <dbReference type="NCBI Taxonomy" id="3075603"/>
    <lineage>
        <taxon>Bacteria</taxon>
        <taxon>Pseudomonadati</taxon>
        <taxon>Pseudomonadota</taxon>
        <taxon>Gammaproteobacteria</taxon>
        <taxon>Salinisphaerales</taxon>
        <taxon>Salinisphaeraceae</taxon>
        <taxon>Spectribacter</taxon>
    </lineage>
</organism>
<evidence type="ECO:0000313" key="6">
    <source>
        <dbReference type="Proteomes" id="UP001259982"/>
    </source>
</evidence>
<dbReference type="InterPro" id="IPR050204">
    <property type="entry name" value="AraC_XylS_family_regulators"/>
</dbReference>
<evidence type="ECO:0000259" key="4">
    <source>
        <dbReference type="PROSITE" id="PS01124"/>
    </source>
</evidence>
<keyword evidence="3" id="KW-0804">Transcription</keyword>
<dbReference type="InterPro" id="IPR018062">
    <property type="entry name" value="HTH_AraC-typ_CS"/>
</dbReference>
<keyword evidence="6" id="KW-1185">Reference proteome</keyword>
<keyword evidence="2" id="KW-0238">DNA-binding</keyword>
<keyword evidence="1" id="KW-0805">Transcription regulation</keyword>
<dbReference type="PROSITE" id="PS00041">
    <property type="entry name" value="HTH_ARAC_FAMILY_1"/>
    <property type="match status" value="1"/>
</dbReference>
<name>A0ABU3B6D5_9GAMM</name>
<reference evidence="5 6" key="1">
    <citation type="submission" date="2023-09" db="EMBL/GenBank/DDBJ databases">
        <authorList>
            <person name="Rey-Velasco X."/>
        </authorList>
    </citation>
    <scope>NUCLEOTIDE SEQUENCE [LARGE SCALE GENOMIC DNA]</scope>
    <source>
        <strain evidence="5 6">P385</strain>
    </source>
</reference>
<gene>
    <name evidence="5" type="ORF">RM531_05935</name>
</gene>
<dbReference type="RefSeq" id="WP_311658010.1">
    <property type="nucleotide sequence ID" value="NZ_JAVRHY010000004.1"/>
</dbReference>
<dbReference type="SMART" id="SM00342">
    <property type="entry name" value="HTH_ARAC"/>
    <property type="match status" value="1"/>
</dbReference>
<dbReference type="InterPro" id="IPR009057">
    <property type="entry name" value="Homeodomain-like_sf"/>
</dbReference>
<dbReference type="PANTHER" id="PTHR46796">
    <property type="entry name" value="HTH-TYPE TRANSCRIPTIONAL ACTIVATOR RHAS-RELATED"/>
    <property type="match status" value="1"/>
</dbReference>